<feature type="region of interest" description="Disordered" evidence="1">
    <location>
        <begin position="59"/>
        <end position="100"/>
    </location>
</feature>
<name>A0AAV7SE72_PLEWA</name>
<keyword evidence="3" id="KW-1185">Reference proteome</keyword>
<dbReference type="AlphaFoldDB" id="A0AAV7SE72"/>
<organism evidence="2 3">
    <name type="scientific">Pleurodeles waltl</name>
    <name type="common">Iberian ribbed newt</name>
    <dbReference type="NCBI Taxonomy" id="8319"/>
    <lineage>
        <taxon>Eukaryota</taxon>
        <taxon>Metazoa</taxon>
        <taxon>Chordata</taxon>
        <taxon>Craniata</taxon>
        <taxon>Vertebrata</taxon>
        <taxon>Euteleostomi</taxon>
        <taxon>Amphibia</taxon>
        <taxon>Batrachia</taxon>
        <taxon>Caudata</taxon>
        <taxon>Salamandroidea</taxon>
        <taxon>Salamandridae</taxon>
        <taxon>Pleurodelinae</taxon>
        <taxon>Pleurodeles</taxon>
    </lineage>
</organism>
<dbReference type="EMBL" id="JANPWB010000008">
    <property type="protein sequence ID" value="KAJ1161720.1"/>
    <property type="molecule type" value="Genomic_DNA"/>
</dbReference>
<accession>A0AAV7SE72</accession>
<sequence length="100" mass="10426">MPGGTDACRATGPAFSFADTICADWPAEEKKGLEVGAVAAQTRKTPTRTDSPLWLKGAEQIAGQEEDVTEGHPGSAQDKTSVQPMENQEEATSSHVPGGT</sequence>
<comment type="caution">
    <text evidence="2">The sequence shown here is derived from an EMBL/GenBank/DDBJ whole genome shotgun (WGS) entry which is preliminary data.</text>
</comment>
<protein>
    <submittedName>
        <fullName evidence="2">Uncharacterized protein</fullName>
    </submittedName>
</protein>
<evidence type="ECO:0000313" key="3">
    <source>
        <dbReference type="Proteomes" id="UP001066276"/>
    </source>
</evidence>
<feature type="compositionally biased region" description="Polar residues" evidence="1">
    <location>
        <begin position="77"/>
        <end position="100"/>
    </location>
</feature>
<gene>
    <name evidence="2" type="ORF">NDU88_002201</name>
</gene>
<proteinExistence type="predicted"/>
<evidence type="ECO:0000256" key="1">
    <source>
        <dbReference type="SAM" id="MobiDB-lite"/>
    </source>
</evidence>
<evidence type="ECO:0000313" key="2">
    <source>
        <dbReference type="EMBL" id="KAJ1161720.1"/>
    </source>
</evidence>
<reference evidence="2" key="1">
    <citation type="journal article" date="2022" name="bioRxiv">
        <title>Sequencing and chromosome-scale assembly of the giantPleurodeles waltlgenome.</title>
        <authorList>
            <person name="Brown T."/>
            <person name="Elewa A."/>
            <person name="Iarovenko S."/>
            <person name="Subramanian E."/>
            <person name="Araus A.J."/>
            <person name="Petzold A."/>
            <person name="Susuki M."/>
            <person name="Suzuki K.-i.T."/>
            <person name="Hayashi T."/>
            <person name="Toyoda A."/>
            <person name="Oliveira C."/>
            <person name="Osipova E."/>
            <person name="Leigh N.D."/>
            <person name="Simon A."/>
            <person name="Yun M.H."/>
        </authorList>
    </citation>
    <scope>NUCLEOTIDE SEQUENCE</scope>
    <source>
        <strain evidence="2">20211129_DDA</strain>
        <tissue evidence="2">Liver</tissue>
    </source>
</reference>
<dbReference type="Proteomes" id="UP001066276">
    <property type="component" value="Chromosome 4_2"/>
</dbReference>